<protein>
    <recommendedName>
        <fullName evidence="2">14-3-3 domain-containing protein</fullName>
    </recommendedName>
</protein>
<proteinExistence type="inferred from homology"/>
<dbReference type="Gene3D" id="1.20.190.20">
    <property type="entry name" value="14-3-3 domain"/>
    <property type="match status" value="1"/>
</dbReference>
<dbReference type="Proteomes" id="UP001620626">
    <property type="component" value="Unassembled WGS sequence"/>
</dbReference>
<dbReference type="InterPro" id="IPR000308">
    <property type="entry name" value="14-3-3"/>
</dbReference>
<dbReference type="SUPFAM" id="SSF48445">
    <property type="entry name" value="14-3-3 protein"/>
    <property type="match status" value="1"/>
</dbReference>
<comment type="caution">
    <text evidence="3">The sequence shown here is derived from an EMBL/GenBank/DDBJ whole genome shotgun (WGS) entry which is preliminary data.</text>
</comment>
<name>A0ABD2KBZ9_9BILA</name>
<sequence>MYQPEVEQQQAQREKEKRFEKAKYYLLLGEYDDASTIIRNVFNDLGELGATLTDEQAKVVVSCFKGSAESRRKKLRSLEIFGQMVKDDDRRKELKKEAVNECVQGYQNMLFSVCNTSIKMLNETLFPFATTPYQRVLYCATVADFWRYKIDCQRGEDINSIIEQAYQEARNLAESLGIGPADQLRLSIGLNFAIFMSDVKKDKAKALEIGTRVRDLAINRMEMPFFKPTEEALNVLEILEGNIRKWSS</sequence>
<dbReference type="AlphaFoldDB" id="A0ABD2KBZ9"/>
<comment type="similarity">
    <text evidence="1">Belongs to the 14-3-3 family.</text>
</comment>
<feature type="domain" description="14-3-3" evidence="2">
    <location>
        <begin position="22"/>
        <end position="247"/>
    </location>
</feature>
<gene>
    <name evidence="3" type="ORF">niasHT_029910</name>
</gene>
<keyword evidence="4" id="KW-1185">Reference proteome</keyword>
<evidence type="ECO:0000256" key="1">
    <source>
        <dbReference type="ARBA" id="ARBA00006141"/>
    </source>
</evidence>
<dbReference type="PRINTS" id="PR00305">
    <property type="entry name" value="1433ZETA"/>
</dbReference>
<evidence type="ECO:0000259" key="2">
    <source>
        <dbReference type="Pfam" id="PF00244"/>
    </source>
</evidence>
<dbReference type="Pfam" id="PF00244">
    <property type="entry name" value="14-3-3"/>
    <property type="match status" value="1"/>
</dbReference>
<reference evidence="3 4" key="1">
    <citation type="submission" date="2024-10" db="EMBL/GenBank/DDBJ databases">
        <authorList>
            <person name="Kim D."/>
        </authorList>
    </citation>
    <scope>NUCLEOTIDE SEQUENCE [LARGE SCALE GENOMIC DNA]</scope>
    <source>
        <strain evidence="3">BH-2024</strain>
    </source>
</reference>
<dbReference type="PANTHER" id="PTHR18860">
    <property type="entry name" value="14-3-3 PROTEIN"/>
    <property type="match status" value="1"/>
</dbReference>
<evidence type="ECO:0000313" key="3">
    <source>
        <dbReference type="EMBL" id="KAL3100180.1"/>
    </source>
</evidence>
<organism evidence="3 4">
    <name type="scientific">Heterodera trifolii</name>
    <dbReference type="NCBI Taxonomy" id="157864"/>
    <lineage>
        <taxon>Eukaryota</taxon>
        <taxon>Metazoa</taxon>
        <taxon>Ecdysozoa</taxon>
        <taxon>Nematoda</taxon>
        <taxon>Chromadorea</taxon>
        <taxon>Rhabditida</taxon>
        <taxon>Tylenchina</taxon>
        <taxon>Tylenchomorpha</taxon>
        <taxon>Tylenchoidea</taxon>
        <taxon>Heteroderidae</taxon>
        <taxon>Heteroderinae</taxon>
        <taxon>Heterodera</taxon>
    </lineage>
</organism>
<accession>A0ABD2KBZ9</accession>
<dbReference type="InterPro" id="IPR036815">
    <property type="entry name" value="14-3-3_dom_sf"/>
</dbReference>
<evidence type="ECO:0000313" key="4">
    <source>
        <dbReference type="Proteomes" id="UP001620626"/>
    </source>
</evidence>
<dbReference type="EMBL" id="JBICBT010000799">
    <property type="protein sequence ID" value="KAL3100180.1"/>
    <property type="molecule type" value="Genomic_DNA"/>
</dbReference>
<dbReference type="InterPro" id="IPR023410">
    <property type="entry name" value="14-3-3_domain"/>
</dbReference>